<sequence length="162" mass="18326">MQRPIKLILISYLLGLPLAVSLSAQQQPLRISIQLPAGVGLSTGSVSSEESKIVGESLDFSLITEDGTVVPLTWIRMQSLENSQFLIDLKSASGESFRPFLYFLNDNSDRLERAKPVSAFPSVLQFNEEGKLIRTFFPRRTALYSWLGLPKEEELWVRLEYF</sequence>
<comment type="caution">
    <text evidence="1">The sequence shown here is derived from an EMBL/GenBank/DDBJ whole genome shotgun (WGS) entry which is preliminary data.</text>
</comment>
<protein>
    <submittedName>
        <fullName evidence="1">Uncharacterized protein</fullName>
    </submittedName>
</protein>
<accession>A0ABW0BYY3</accession>
<dbReference type="EMBL" id="JBHSKS010000014">
    <property type="protein sequence ID" value="MFC5193164.1"/>
    <property type="molecule type" value="Genomic_DNA"/>
</dbReference>
<keyword evidence="2" id="KW-1185">Reference proteome</keyword>
<evidence type="ECO:0000313" key="1">
    <source>
        <dbReference type="EMBL" id="MFC5193164.1"/>
    </source>
</evidence>
<reference evidence="2" key="1">
    <citation type="journal article" date="2019" name="Int. J. Syst. Evol. Microbiol.">
        <title>The Global Catalogue of Microorganisms (GCM) 10K type strain sequencing project: providing services to taxonomists for standard genome sequencing and annotation.</title>
        <authorList>
            <consortium name="The Broad Institute Genomics Platform"/>
            <consortium name="The Broad Institute Genome Sequencing Center for Infectious Disease"/>
            <person name="Wu L."/>
            <person name="Ma J."/>
        </authorList>
    </citation>
    <scope>NUCLEOTIDE SEQUENCE [LARGE SCALE GENOMIC DNA]</scope>
    <source>
        <strain evidence="2">CGMCC 1.7030</strain>
    </source>
</reference>
<organism evidence="1 2">
    <name type="scientific">Algoriphagus aquatilis</name>
    <dbReference type="NCBI Taxonomy" id="490186"/>
    <lineage>
        <taxon>Bacteria</taxon>
        <taxon>Pseudomonadati</taxon>
        <taxon>Bacteroidota</taxon>
        <taxon>Cytophagia</taxon>
        <taxon>Cytophagales</taxon>
        <taxon>Cyclobacteriaceae</taxon>
        <taxon>Algoriphagus</taxon>
    </lineage>
</organism>
<dbReference type="RefSeq" id="WP_377916850.1">
    <property type="nucleotide sequence ID" value="NZ_JBHSKS010000014.1"/>
</dbReference>
<evidence type="ECO:0000313" key="2">
    <source>
        <dbReference type="Proteomes" id="UP001596163"/>
    </source>
</evidence>
<name>A0ABW0BYY3_9BACT</name>
<proteinExistence type="predicted"/>
<dbReference type="Proteomes" id="UP001596163">
    <property type="component" value="Unassembled WGS sequence"/>
</dbReference>
<gene>
    <name evidence="1" type="ORF">ACFPIK_15440</name>
</gene>